<reference evidence="1 2" key="1">
    <citation type="journal article" date="2015" name="Genome Announc.">
        <title>Expanding the biotechnology potential of lactobacilli through comparative genomics of 213 strains and associated genera.</title>
        <authorList>
            <person name="Sun Z."/>
            <person name="Harris H.M."/>
            <person name="McCann A."/>
            <person name="Guo C."/>
            <person name="Argimon S."/>
            <person name="Zhang W."/>
            <person name="Yang X."/>
            <person name="Jeffery I.B."/>
            <person name="Cooney J.C."/>
            <person name="Kagawa T.F."/>
            <person name="Liu W."/>
            <person name="Song Y."/>
            <person name="Salvetti E."/>
            <person name="Wrobel A."/>
            <person name="Rasinkangas P."/>
            <person name="Parkhill J."/>
            <person name="Rea M.C."/>
            <person name="O'Sullivan O."/>
            <person name="Ritari J."/>
            <person name="Douillard F.P."/>
            <person name="Paul Ross R."/>
            <person name="Yang R."/>
            <person name="Briner A.E."/>
            <person name="Felis G.E."/>
            <person name="de Vos W.M."/>
            <person name="Barrangou R."/>
            <person name="Klaenhammer T.R."/>
            <person name="Caufield P.W."/>
            <person name="Cui Y."/>
            <person name="Zhang H."/>
            <person name="O'Toole P.W."/>
        </authorList>
    </citation>
    <scope>NUCLEOTIDE SEQUENCE [LARGE SCALE GENOMIC DNA]</scope>
    <source>
        <strain evidence="1 2">DSM 20178</strain>
    </source>
</reference>
<dbReference type="RefSeq" id="WP_010489826.1">
    <property type="nucleotide sequence ID" value="NZ_AZCT01000021.1"/>
</dbReference>
<organism evidence="1 2">
    <name type="scientific">Lacticaseibacillus zeae DSM 20178 = KCTC 3804</name>
    <dbReference type="NCBI Taxonomy" id="1423816"/>
    <lineage>
        <taxon>Bacteria</taxon>
        <taxon>Bacillati</taxon>
        <taxon>Bacillota</taxon>
        <taxon>Bacilli</taxon>
        <taxon>Lactobacillales</taxon>
        <taxon>Lactobacillaceae</taxon>
        <taxon>Lacticaseibacillus</taxon>
    </lineage>
</organism>
<evidence type="ECO:0000313" key="1">
    <source>
        <dbReference type="EMBL" id="KRK10633.1"/>
    </source>
</evidence>
<name>A0A0R1EMN7_LACZE</name>
<dbReference type="eggNOG" id="ENOG5033XFD">
    <property type="taxonomic scope" value="Bacteria"/>
</dbReference>
<sequence>MEKLTNVVAASLPRGMRIAGINIAHTSGSTYWLLYQQPDWLTLRLATHVHWLNGVQQLQVIWPDMPDVTGLKPVLTQALVSPAAHQAAFTFTPTDIAIANMLLWAATRKLVFMLRLTPAMASTHKHRQFDLHQDLEPLPLFLGDRNNSNDLLLPVADQHLQHHLIQFYSRNLLFTQFSGHHLIKLLPTAQWLQTMLTIMPPTRAWSITVATTFGTQMLEVFHQARLRYR</sequence>
<dbReference type="PATRIC" id="fig|1423816.3.peg.1830"/>
<comment type="caution">
    <text evidence="1">The sequence shown here is derived from an EMBL/GenBank/DDBJ whole genome shotgun (WGS) entry which is preliminary data.</text>
</comment>
<gene>
    <name evidence="1" type="ORF">FD51_GL001757</name>
</gene>
<proteinExistence type="predicted"/>
<dbReference type="AlphaFoldDB" id="A0A0R1EMN7"/>
<dbReference type="EMBL" id="AZCT01000021">
    <property type="protein sequence ID" value="KRK10633.1"/>
    <property type="molecule type" value="Genomic_DNA"/>
</dbReference>
<dbReference type="Proteomes" id="UP000051984">
    <property type="component" value="Unassembled WGS sequence"/>
</dbReference>
<protein>
    <submittedName>
        <fullName evidence="1">Uncharacterized protein</fullName>
    </submittedName>
</protein>
<accession>A0A0R1EMN7</accession>
<evidence type="ECO:0000313" key="2">
    <source>
        <dbReference type="Proteomes" id="UP000051984"/>
    </source>
</evidence>